<dbReference type="AlphaFoldDB" id="D6SA72"/>
<keyword evidence="2" id="KW-0902">Two-component regulatory system</keyword>
<dbReference type="InterPro" id="IPR001867">
    <property type="entry name" value="OmpR/PhoB-type_DNA-bd"/>
</dbReference>
<evidence type="ECO:0000259" key="8">
    <source>
        <dbReference type="PROSITE" id="PS50110"/>
    </source>
</evidence>
<protein>
    <submittedName>
        <fullName evidence="10">Response regulator receiver domain protein</fullName>
    </submittedName>
</protein>
<dbReference type="GO" id="GO:0000976">
    <property type="term" value="F:transcription cis-regulatory region binding"/>
    <property type="evidence" value="ECO:0007669"/>
    <property type="project" value="TreeGrafter"/>
</dbReference>
<dbReference type="Gene3D" id="1.10.10.10">
    <property type="entry name" value="Winged helix-like DNA-binding domain superfamily/Winged helix DNA-binding domain"/>
    <property type="match status" value="1"/>
</dbReference>
<dbReference type="InterPro" id="IPR036388">
    <property type="entry name" value="WH-like_DNA-bd_sf"/>
</dbReference>
<dbReference type="PROSITE" id="PS51755">
    <property type="entry name" value="OMPR_PHOB"/>
    <property type="match status" value="1"/>
</dbReference>
<dbReference type="InterPro" id="IPR016032">
    <property type="entry name" value="Sig_transdc_resp-reg_C-effctor"/>
</dbReference>
<dbReference type="Proteomes" id="UP000004063">
    <property type="component" value="Chromosome"/>
</dbReference>
<sequence length="233" mass="26950">MRCDMSIKVLLVEDEDNIRQFTKINLAREGFEILEAESGEKGVELAELNKPDVAVLDIMLPGIDGFEVCKILRNKFPNIVIIMLTAKTQDNDKIEGLERGADDYLTKPFNPRELILRIKSVLRRSPQKQNNSQIIEDETFKLDMYSRTFYKNGKEITLTPTELNIIKLLMQNPGKAITRDELMDKAWGEDFIGDAKIVDVNMRRLRSKIEEDSTHPKYIVTVWGVGYRWENKK</sequence>
<evidence type="ECO:0000313" key="10">
    <source>
        <dbReference type="EMBL" id="EFH92372.1"/>
    </source>
</evidence>
<dbReference type="InterPro" id="IPR001789">
    <property type="entry name" value="Sig_transdc_resp-reg_receiver"/>
</dbReference>
<dbReference type="GO" id="GO:0000156">
    <property type="term" value="F:phosphorelay response regulator activity"/>
    <property type="evidence" value="ECO:0007669"/>
    <property type="project" value="TreeGrafter"/>
</dbReference>
<dbReference type="PROSITE" id="PS50110">
    <property type="entry name" value="RESPONSE_REGULATORY"/>
    <property type="match status" value="1"/>
</dbReference>
<keyword evidence="1 6" id="KW-0597">Phosphoprotein</keyword>
<dbReference type="Gene3D" id="6.10.250.690">
    <property type="match status" value="1"/>
</dbReference>
<dbReference type="GO" id="GO:0005829">
    <property type="term" value="C:cytosol"/>
    <property type="evidence" value="ECO:0007669"/>
    <property type="project" value="TreeGrafter"/>
</dbReference>
<dbReference type="SUPFAM" id="SSF52172">
    <property type="entry name" value="CheY-like"/>
    <property type="match status" value="1"/>
</dbReference>
<evidence type="ECO:0000256" key="7">
    <source>
        <dbReference type="PROSITE-ProRule" id="PRU01091"/>
    </source>
</evidence>
<dbReference type="InterPro" id="IPR011006">
    <property type="entry name" value="CheY-like_superfamily"/>
</dbReference>
<evidence type="ECO:0000256" key="3">
    <source>
        <dbReference type="ARBA" id="ARBA00023015"/>
    </source>
</evidence>
<dbReference type="GO" id="GO:0006355">
    <property type="term" value="P:regulation of DNA-templated transcription"/>
    <property type="evidence" value="ECO:0007669"/>
    <property type="project" value="InterPro"/>
</dbReference>
<proteinExistence type="predicted"/>
<reference evidence="10" key="1">
    <citation type="submission" date="2010-05" db="EMBL/GenBank/DDBJ databases">
        <authorList>
            <person name="Muzny D."/>
            <person name="Qin X."/>
            <person name="Buhay C."/>
            <person name="Dugan-Rocha S."/>
            <person name="Ding Y."/>
            <person name="Chen G."/>
            <person name="Hawes A."/>
            <person name="Holder M."/>
            <person name="Jhangiani S."/>
            <person name="Johnson A."/>
            <person name="Khan Z."/>
            <person name="Li Z."/>
            <person name="Liu W."/>
            <person name="Liu X."/>
            <person name="Perez L."/>
            <person name="Shen H."/>
            <person name="Wang Q."/>
            <person name="Watt J."/>
            <person name="Xi L."/>
            <person name="Xin Y."/>
            <person name="Zhou J."/>
            <person name="Deng J."/>
            <person name="Jiang H."/>
            <person name="Liu Y."/>
            <person name="Qu J."/>
            <person name="Song X.-Z."/>
            <person name="Zhang L."/>
            <person name="Villasana D."/>
            <person name="Johnson A."/>
            <person name="Liu J."/>
            <person name="Liyanage D."/>
            <person name="Lorensuhewa L."/>
            <person name="Robinson T."/>
            <person name="Song A."/>
            <person name="Song B.-B."/>
            <person name="Dinh H."/>
            <person name="Thornton R."/>
            <person name="Coyle M."/>
            <person name="Francisco L."/>
            <person name="Jackson L."/>
            <person name="Javaid M."/>
            <person name="Korchina V."/>
            <person name="Kovar C."/>
            <person name="Mata R."/>
            <person name="Mathew T."/>
            <person name="Ngo R."/>
            <person name="Nguyen L."/>
            <person name="Nguyen N."/>
            <person name="Okwuonu G."/>
            <person name="Ongeri F."/>
            <person name="Pham C."/>
            <person name="Simmons D."/>
            <person name="Wilczek-Boney K."/>
            <person name="Hale W."/>
            <person name="Jakkamsetti A."/>
            <person name="Pham P."/>
            <person name="Ruth R."/>
            <person name="San Lucas F."/>
            <person name="Warren J."/>
            <person name="Zhang J."/>
            <person name="Zhao Z."/>
            <person name="Zhou C."/>
            <person name="Zhu D."/>
            <person name="Lee S."/>
            <person name="Bess C."/>
            <person name="Blankenburg K."/>
            <person name="Forbes L."/>
            <person name="Fu Q."/>
            <person name="Gubbala S."/>
            <person name="Hirani K."/>
            <person name="Jayaseelan J.C."/>
            <person name="Lara F."/>
            <person name="Munidasa M."/>
            <person name="Palculict T."/>
            <person name="Patil S."/>
            <person name="Pu L.-L."/>
            <person name="Saada N."/>
            <person name="Tang L."/>
            <person name="Weissenberger G."/>
            <person name="Zhu Y."/>
            <person name="Hemphill L."/>
            <person name="Shang Y."/>
            <person name="Youmans B."/>
            <person name="Ayvaz T."/>
            <person name="Ross M."/>
            <person name="Santibanez J."/>
            <person name="Aqrawi P."/>
            <person name="Gross S."/>
            <person name="Joshi V."/>
            <person name="Fowler G."/>
            <person name="Nazareth L."/>
            <person name="Reid J."/>
            <person name="Worley K."/>
            <person name="Petrosino J."/>
            <person name="Highlander S."/>
            <person name="Gibbs R."/>
        </authorList>
    </citation>
    <scope>NUCLEOTIDE SEQUENCE [LARGE SCALE GENOMIC DNA]</scope>
    <source>
        <strain evidence="10">ATCC 53516</strain>
    </source>
</reference>
<evidence type="ECO:0000256" key="5">
    <source>
        <dbReference type="ARBA" id="ARBA00023163"/>
    </source>
</evidence>
<keyword evidence="3" id="KW-0805">Transcription regulation</keyword>
<organism evidence="10">
    <name type="scientific">Finegoldia magna ATCC 53516</name>
    <dbReference type="NCBI Taxonomy" id="525282"/>
    <lineage>
        <taxon>Bacteria</taxon>
        <taxon>Bacillati</taxon>
        <taxon>Bacillota</taxon>
        <taxon>Tissierellia</taxon>
        <taxon>Tissierellales</taxon>
        <taxon>Peptoniphilaceae</taxon>
        <taxon>Finegoldia</taxon>
    </lineage>
</organism>
<dbReference type="CDD" id="cd00383">
    <property type="entry name" value="trans_reg_C"/>
    <property type="match status" value="1"/>
</dbReference>
<evidence type="ECO:0000256" key="2">
    <source>
        <dbReference type="ARBA" id="ARBA00023012"/>
    </source>
</evidence>
<dbReference type="Gene3D" id="3.40.50.2300">
    <property type="match status" value="1"/>
</dbReference>
<dbReference type="SUPFAM" id="SSF46894">
    <property type="entry name" value="C-terminal effector domain of the bipartite response regulators"/>
    <property type="match status" value="1"/>
</dbReference>
<evidence type="ECO:0000256" key="6">
    <source>
        <dbReference type="PROSITE-ProRule" id="PRU00169"/>
    </source>
</evidence>
<accession>D6SA72</accession>
<keyword evidence="4 7" id="KW-0238">DNA-binding</keyword>
<feature type="DNA-binding region" description="OmpR/PhoB-type" evidence="7">
    <location>
        <begin position="132"/>
        <end position="231"/>
    </location>
</feature>
<dbReference type="STRING" id="525282.HMPREF0391_11344"/>
<dbReference type="GO" id="GO:0032993">
    <property type="term" value="C:protein-DNA complex"/>
    <property type="evidence" value="ECO:0007669"/>
    <property type="project" value="TreeGrafter"/>
</dbReference>
<dbReference type="eggNOG" id="COG0745">
    <property type="taxonomic scope" value="Bacteria"/>
</dbReference>
<name>D6SA72_FINMA</name>
<dbReference type="SMART" id="SM00448">
    <property type="entry name" value="REC"/>
    <property type="match status" value="1"/>
</dbReference>
<dbReference type="HOGENOM" id="CLU_000445_30_4_9"/>
<dbReference type="FunFam" id="1.10.10.10:FF:000018">
    <property type="entry name" value="DNA-binding response regulator ResD"/>
    <property type="match status" value="1"/>
</dbReference>
<dbReference type="Pfam" id="PF00072">
    <property type="entry name" value="Response_reg"/>
    <property type="match status" value="1"/>
</dbReference>
<dbReference type="EMBL" id="ACHM02000003">
    <property type="protein sequence ID" value="EFH92372.1"/>
    <property type="molecule type" value="Genomic_DNA"/>
</dbReference>
<dbReference type="PANTHER" id="PTHR48111:SF54">
    <property type="entry name" value="STAGE 0 SPORULATION PROTEIN A HOMOLOG"/>
    <property type="match status" value="1"/>
</dbReference>
<gene>
    <name evidence="10" type="ORF">HMPREF0391_11344</name>
</gene>
<dbReference type="PANTHER" id="PTHR48111">
    <property type="entry name" value="REGULATOR OF RPOS"/>
    <property type="match status" value="1"/>
</dbReference>
<dbReference type="InterPro" id="IPR039420">
    <property type="entry name" value="WalR-like"/>
</dbReference>
<dbReference type="FunFam" id="3.40.50.2300:FF:000001">
    <property type="entry name" value="DNA-binding response regulator PhoB"/>
    <property type="match status" value="1"/>
</dbReference>
<dbReference type="SMART" id="SM00862">
    <property type="entry name" value="Trans_reg_C"/>
    <property type="match status" value="1"/>
</dbReference>
<comment type="caution">
    <text evidence="10">The sequence shown here is derived from an EMBL/GenBank/DDBJ whole genome shotgun (WGS) entry which is preliminary data.</text>
</comment>
<evidence type="ECO:0000256" key="4">
    <source>
        <dbReference type="ARBA" id="ARBA00023125"/>
    </source>
</evidence>
<feature type="modified residue" description="4-aspartylphosphate" evidence="6">
    <location>
        <position position="57"/>
    </location>
</feature>
<evidence type="ECO:0000256" key="1">
    <source>
        <dbReference type="ARBA" id="ARBA00022553"/>
    </source>
</evidence>
<evidence type="ECO:0000259" key="9">
    <source>
        <dbReference type="PROSITE" id="PS51755"/>
    </source>
</evidence>
<feature type="domain" description="Response regulatory" evidence="8">
    <location>
        <begin position="8"/>
        <end position="122"/>
    </location>
</feature>
<keyword evidence="5" id="KW-0804">Transcription</keyword>
<dbReference type="Pfam" id="PF00486">
    <property type="entry name" value="Trans_reg_C"/>
    <property type="match status" value="1"/>
</dbReference>
<feature type="domain" description="OmpR/PhoB-type" evidence="9">
    <location>
        <begin position="132"/>
        <end position="231"/>
    </location>
</feature>